<protein>
    <submittedName>
        <fullName evidence="2">Mobile element protein</fullName>
    </submittedName>
</protein>
<accession>A0A0E3RJZ1</accession>
<dbReference type="KEGG" id="mmj:MSMAS_1522"/>
<dbReference type="GO" id="GO:0006313">
    <property type="term" value="P:DNA transposition"/>
    <property type="evidence" value="ECO:0007669"/>
    <property type="project" value="InterPro"/>
</dbReference>
<dbReference type="PANTHER" id="PTHR34614:SF2">
    <property type="entry name" value="TRANSPOSASE IS4-LIKE DOMAIN-CONTAINING PROTEIN"/>
    <property type="match status" value="1"/>
</dbReference>
<dbReference type="PATRIC" id="fig|213585.10.peg.1925"/>
<evidence type="ECO:0000313" key="2">
    <source>
        <dbReference type="EMBL" id="AKB64718.1"/>
    </source>
</evidence>
<reference evidence="2 3" key="1">
    <citation type="submission" date="2014-07" db="EMBL/GenBank/DDBJ databases">
        <title>Methanogenic archaea and the global carbon cycle.</title>
        <authorList>
            <person name="Henriksen J.R."/>
            <person name="Luke J."/>
            <person name="Reinhart S."/>
            <person name="Benedict M.N."/>
            <person name="Youngblut N.D."/>
            <person name="Metcalf M.E."/>
            <person name="Whitaker R.J."/>
            <person name="Metcalf W.W."/>
        </authorList>
    </citation>
    <scope>NUCLEOTIDE SEQUENCE [LARGE SCALE GENOMIC DNA]</scope>
    <source>
        <strain evidence="2 3">S-6</strain>
    </source>
</reference>
<dbReference type="GO" id="GO:0004803">
    <property type="term" value="F:transposase activity"/>
    <property type="evidence" value="ECO:0007669"/>
    <property type="project" value="InterPro"/>
</dbReference>
<sequence>MNITKHRAFPTIPNKNICVPIGPILAVQLFYEKLNFCDIFSKHKSKGLDLNSLIIGLLSYKLTENFSIKEAGKWLNQKEILDILNLEQFHERVLYRTLELLGRNREEILSDILDSLFSVYDFEETDINLDWTSIVLFGTKSKLGKYGYSRDYRPDKLQITVGISELANPINIPIGVTVNRGNVLDLEHFSDTYNQVKSKLKKGSLIIFDKGANTTDNLKSIQDAEMEYLTAMKLNTSDDKIIENFYLEKAELIDSEKRYIWDKNRQA</sequence>
<evidence type="ECO:0000313" key="3">
    <source>
        <dbReference type="Proteomes" id="UP000033097"/>
    </source>
</evidence>
<name>A0A0E3RJZ1_METMZ</name>
<dbReference type="HOGENOM" id="CLU_045503_1_0_2"/>
<dbReference type="EMBL" id="CP009512">
    <property type="protein sequence ID" value="AKB64718.1"/>
    <property type="molecule type" value="Genomic_DNA"/>
</dbReference>
<gene>
    <name evidence="2" type="ORF">MSMAS_1522</name>
</gene>
<feature type="domain" description="Transposase IS4-like" evidence="1">
    <location>
        <begin position="127"/>
        <end position="259"/>
    </location>
</feature>
<dbReference type="Pfam" id="PF01609">
    <property type="entry name" value="DDE_Tnp_1"/>
    <property type="match status" value="1"/>
</dbReference>
<organism evidence="2 3">
    <name type="scientific">Methanosarcina mazei S-6</name>
    <dbReference type="NCBI Taxonomy" id="213585"/>
    <lineage>
        <taxon>Archaea</taxon>
        <taxon>Methanobacteriati</taxon>
        <taxon>Methanobacteriota</taxon>
        <taxon>Stenosarchaea group</taxon>
        <taxon>Methanomicrobia</taxon>
        <taxon>Methanosarcinales</taxon>
        <taxon>Methanosarcinaceae</taxon>
        <taxon>Methanosarcina</taxon>
    </lineage>
</organism>
<proteinExistence type="predicted"/>
<dbReference type="InterPro" id="IPR002559">
    <property type="entry name" value="Transposase_11"/>
</dbReference>
<dbReference type="AlphaFoldDB" id="A0A0E3RJZ1"/>
<dbReference type="PANTHER" id="PTHR34614">
    <property type="match status" value="1"/>
</dbReference>
<evidence type="ECO:0000259" key="1">
    <source>
        <dbReference type="Pfam" id="PF01609"/>
    </source>
</evidence>
<dbReference type="Proteomes" id="UP000033097">
    <property type="component" value="Chromosome"/>
</dbReference>
<dbReference type="GO" id="GO:0003677">
    <property type="term" value="F:DNA binding"/>
    <property type="evidence" value="ECO:0007669"/>
    <property type="project" value="InterPro"/>
</dbReference>